<dbReference type="AlphaFoldDB" id="A0A423TDV2"/>
<proteinExistence type="predicted"/>
<comment type="caution">
    <text evidence="2">The sequence shown here is derived from an EMBL/GenBank/DDBJ whole genome shotgun (WGS) entry which is preliminary data.</text>
</comment>
<sequence length="189" mass="21158">MRRGRGSHSIYKGRARTTFPPSSLHTIYLDIRKPSWSAERDTSLSRMKLCAVLVGLCCLALAPAGTQASSVKERVKRDGGPTSILSTLSPHRRRRQTRVRQWRTVVHVGAAFWAKGRRRQLLAGRLGALRQWQLPGRRWAKGLHHQGDHGVVQVVLRVEGPLQDPDLLRLTRLLPCPAPSGSSPRVCWS</sequence>
<feature type="region of interest" description="Disordered" evidence="1">
    <location>
        <begin position="72"/>
        <end position="91"/>
    </location>
</feature>
<keyword evidence="3" id="KW-1185">Reference proteome</keyword>
<protein>
    <submittedName>
        <fullName evidence="2">Uncharacterized protein</fullName>
    </submittedName>
</protein>
<organism evidence="2 3">
    <name type="scientific">Penaeus vannamei</name>
    <name type="common">Whiteleg shrimp</name>
    <name type="synonym">Litopenaeus vannamei</name>
    <dbReference type="NCBI Taxonomy" id="6689"/>
    <lineage>
        <taxon>Eukaryota</taxon>
        <taxon>Metazoa</taxon>
        <taxon>Ecdysozoa</taxon>
        <taxon>Arthropoda</taxon>
        <taxon>Crustacea</taxon>
        <taxon>Multicrustacea</taxon>
        <taxon>Malacostraca</taxon>
        <taxon>Eumalacostraca</taxon>
        <taxon>Eucarida</taxon>
        <taxon>Decapoda</taxon>
        <taxon>Dendrobranchiata</taxon>
        <taxon>Penaeoidea</taxon>
        <taxon>Penaeidae</taxon>
        <taxon>Penaeus</taxon>
    </lineage>
</organism>
<accession>A0A423TDV2</accession>
<reference evidence="2 3" key="1">
    <citation type="submission" date="2018-04" db="EMBL/GenBank/DDBJ databases">
        <authorList>
            <person name="Zhang X."/>
            <person name="Yuan J."/>
            <person name="Li F."/>
            <person name="Xiang J."/>
        </authorList>
    </citation>
    <scope>NUCLEOTIDE SEQUENCE [LARGE SCALE GENOMIC DNA]</scope>
    <source>
        <tissue evidence="2">Muscle</tissue>
    </source>
</reference>
<gene>
    <name evidence="2" type="ORF">C7M84_006841</name>
</gene>
<dbReference type="Proteomes" id="UP000283509">
    <property type="component" value="Unassembled WGS sequence"/>
</dbReference>
<evidence type="ECO:0000313" key="3">
    <source>
        <dbReference type="Proteomes" id="UP000283509"/>
    </source>
</evidence>
<reference evidence="2 3" key="2">
    <citation type="submission" date="2019-01" db="EMBL/GenBank/DDBJ databases">
        <title>The decoding of complex shrimp genome reveals the adaptation for benthos swimmer, frequently molting mechanism and breeding impact on genome.</title>
        <authorList>
            <person name="Sun Y."/>
            <person name="Gao Y."/>
            <person name="Yu Y."/>
        </authorList>
    </citation>
    <scope>NUCLEOTIDE SEQUENCE [LARGE SCALE GENOMIC DNA]</scope>
    <source>
        <tissue evidence="2">Muscle</tissue>
    </source>
</reference>
<evidence type="ECO:0000313" key="2">
    <source>
        <dbReference type="EMBL" id="ROT74649.1"/>
    </source>
</evidence>
<evidence type="ECO:0000256" key="1">
    <source>
        <dbReference type="SAM" id="MobiDB-lite"/>
    </source>
</evidence>
<name>A0A423TDV2_PENVA</name>
<dbReference type="EMBL" id="QCYY01001867">
    <property type="protein sequence ID" value="ROT74649.1"/>
    <property type="molecule type" value="Genomic_DNA"/>
</dbReference>